<name>A0ABT0GFM0_9GAMM</name>
<dbReference type="EMBL" id="JALNMH010000004">
    <property type="protein sequence ID" value="MCK7593333.1"/>
    <property type="molecule type" value="Genomic_DNA"/>
</dbReference>
<evidence type="ECO:0000313" key="2">
    <source>
        <dbReference type="Proteomes" id="UP001431449"/>
    </source>
</evidence>
<dbReference type="Gene3D" id="3.40.50.150">
    <property type="entry name" value="Vaccinia Virus protein VP39"/>
    <property type="match status" value="1"/>
</dbReference>
<organism evidence="1 2">
    <name type="scientific">Pseudomarimonas salicorniae</name>
    <dbReference type="NCBI Taxonomy" id="2933270"/>
    <lineage>
        <taxon>Bacteria</taxon>
        <taxon>Pseudomonadati</taxon>
        <taxon>Pseudomonadota</taxon>
        <taxon>Gammaproteobacteria</taxon>
        <taxon>Lysobacterales</taxon>
        <taxon>Lysobacteraceae</taxon>
        <taxon>Pseudomarimonas</taxon>
    </lineage>
</organism>
<protein>
    <submittedName>
        <fullName evidence="1">TylF/MycF family methyltransferase</fullName>
    </submittedName>
</protein>
<dbReference type="GO" id="GO:0008168">
    <property type="term" value="F:methyltransferase activity"/>
    <property type="evidence" value="ECO:0007669"/>
    <property type="project" value="UniProtKB-KW"/>
</dbReference>
<keyword evidence="2" id="KW-1185">Reference proteome</keyword>
<dbReference type="RefSeq" id="WP_248206719.1">
    <property type="nucleotide sequence ID" value="NZ_JALNMH010000004.1"/>
</dbReference>
<accession>A0ABT0GFM0</accession>
<keyword evidence="1" id="KW-0489">Methyltransferase</keyword>
<dbReference type="InterPro" id="IPR029063">
    <property type="entry name" value="SAM-dependent_MTases_sf"/>
</dbReference>
<dbReference type="PANTHER" id="PTHR40036">
    <property type="entry name" value="MACROCIN O-METHYLTRANSFERASE"/>
    <property type="match status" value="1"/>
</dbReference>
<comment type="caution">
    <text evidence="1">The sequence shown here is derived from an EMBL/GenBank/DDBJ whole genome shotgun (WGS) entry which is preliminary data.</text>
</comment>
<keyword evidence="1" id="KW-0808">Transferase</keyword>
<gene>
    <name evidence="1" type="ORF">M0G41_06590</name>
</gene>
<dbReference type="Proteomes" id="UP001431449">
    <property type="component" value="Unassembled WGS sequence"/>
</dbReference>
<reference evidence="1" key="1">
    <citation type="submission" date="2022-04" db="EMBL/GenBank/DDBJ databases">
        <title>Lysobacter sp. CAU 1642 isolated from sea sand.</title>
        <authorList>
            <person name="Kim W."/>
        </authorList>
    </citation>
    <scope>NUCLEOTIDE SEQUENCE</scope>
    <source>
        <strain evidence="1">CAU 1642</strain>
    </source>
</reference>
<dbReference type="SUPFAM" id="SSF53335">
    <property type="entry name" value="S-adenosyl-L-methionine-dependent methyltransferases"/>
    <property type="match status" value="1"/>
</dbReference>
<dbReference type="InterPro" id="IPR008884">
    <property type="entry name" value="TylF_MeTrfase"/>
</dbReference>
<proteinExistence type="predicted"/>
<dbReference type="PANTHER" id="PTHR40036:SF1">
    <property type="entry name" value="MACROCIN O-METHYLTRANSFERASE"/>
    <property type="match status" value="1"/>
</dbReference>
<sequence>MPHTMGGVERTLATIASVQYVVEQGIEGAIVECGVWRGGQMMAAALTLSSLGQERDLYLFDTFSGMTAPDQRDRDFSGAEASGVYDASLTRAVGDRWCEAGSDLVRRNLHSTGYPPGRFHLVQGDVCETLPQQAPGAISYLRLDTDWYRSTAHELRHLYPRVSPFGLVTIDDYGHWQGARQATDEFIKEHSLKVFLHRIDYSARQFVKT</sequence>
<dbReference type="Pfam" id="PF05711">
    <property type="entry name" value="TylF"/>
    <property type="match status" value="1"/>
</dbReference>
<evidence type="ECO:0000313" key="1">
    <source>
        <dbReference type="EMBL" id="MCK7593333.1"/>
    </source>
</evidence>
<dbReference type="GO" id="GO:0032259">
    <property type="term" value="P:methylation"/>
    <property type="evidence" value="ECO:0007669"/>
    <property type="project" value="UniProtKB-KW"/>
</dbReference>